<dbReference type="Pfam" id="PF01471">
    <property type="entry name" value="PG_binding_1"/>
    <property type="match status" value="1"/>
</dbReference>
<sequence length="177" mass="18918">MARNRRSLAWVALAVAAGCGPASEEARGPDPAIFSGAEAPEDAPPGTCWGRAARPALVETVTEQVLVRPEAPGPDAAAPRPAQFRTETRQRILREREILWFETPCADELPPDFAASLQRALKARGIYDGPVTGRLDSATGAAVRRWQRARGGPDSPVLARETAEALGLVPVRRPAPE</sequence>
<dbReference type="PROSITE" id="PS51257">
    <property type="entry name" value="PROKAR_LIPOPROTEIN"/>
    <property type="match status" value="1"/>
</dbReference>
<reference evidence="3 4" key="1">
    <citation type="submission" date="2018-07" db="EMBL/GenBank/DDBJ databases">
        <title>Rhodosalinus sp. strain E84T genomic sequence and assembly.</title>
        <authorList>
            <person name="Liu Z.-W."/>
            <person name="Lu D.-C."/>
        </authorList>
    </citation>
    <scope>NUCLEOTIDE SEQUENCE [LARGE SCALE GENOMIC DNA]</scope>
    <source>
        <strain evidence="3 4">E84</strain>
    </source>
</reference>
<dbReference type="InterPro" id="IPR002477">
    <property type="entry name" value="Peptidoglycan-bd-like"/>
</dbReference>
<dbReference type="Gene3D" id="1.10.101.10">
    <property type="entry name" value="PGBD-like superfamily/PGBD"/>
    <property type="match status" value="1"/>
</dbReference>
<name>A0A365UC54_9RHOB</name>
<keyword evidence="4" id="KW-1185">Reference proteome</keyword>
<dbReference type="InterPro" id="IPR036365">
    <property type="entry name" value="PGBD-like_sf"/>
</dbReference>
<dbReference type="SUPFAM" id="SSF47090">
    <property type="entry name" value="PGBD-like"/>
    <property type="match status" value="1"/>
</dbReference>
<protein>
    <submittedName>
        <fullName evidence="3">Peptidoglycan-binding protein</fullName>
    </submittedName>
</protein>
<dbReference type="AlphaFoldDB" id="A0A365UC54"/>
<evidence type="ECO:0000313" key="4">
    <source>
        <dbReference type="Proteomes" id="UP000253370"/>
    </source>
</evidence>
<gene>
    <name evidence="3" type="ORF">DRV85_02425</name>
</gene>
<organism evidence="3 4">
    <name type="scientific">Rhodosalinus halophilus</name>
    <dbReference type="NCBI Taxonomy" id="2259333"/>
    <lineage>
        <taxon>Bacteria</taxon>
        <taxon>Pseudomonadati</taxon>
        <taxon>Pseudomonadota</taxon>
        <taxon>Alphaproteobacteria</taxon>
        <taxon>Rhodobacterales</taxon>
        <taxon>Paracoccaceae</taxon>
        <taxon>Rhodosalinus</taxon>
    </lineage>
</organism>
<dbReference type="InterPro" id="IPR036366">
    <property type="entry name" value="PGBDSf"/>
</dbReference>
<evidence type="ECO:0000313" key="3">
    <source>
        <dbReference type="EMBL" id="RBI87000.1"/>
    </source>
</evidence>
<dbReference type="RefSeq" id="WP_113287848.1">
    <property type="nucleotide sequence ID" value="NZ_QNTQ01000002.1"/>
</dbReference>
<feature type="domain" description="Peptidoglycan binding-like" evidence="2">
    <location>
        <begin position="116"/>
        <end position="166"/>
    </location>
</feature>
<dbReference type="EMBL" id="QNTQ01000002">
    <property type="protein sequence ID" value="RBI87000.1"/>
    <property type="molecule type" value="Genomic_DNA"/>
</dbReference>
<accession>A0A365UC54</accession>
<comment type="caution">
    <text evidence="3">The sequence shown here is derived from an EMBL/GenBank/DDBJ whole genome shotgun (WGS) entry which is preliminary data.</text>
</comment>
<dbReference type="Proteomes" id="UP000253370">
    <property type="component" value="Unassembled WGS sequence"/>
</dbReference>
<dbReference type="OrthoDB" id="7861420at2"/>
<evidence type="ECO:0000259" key="2">
    <source>
        <dbReference type="Pfam" id="PF01471"/>
    </source>
</evidence>
<feature type="region of interest" description="Disordered" evidence="1">
    <location>
        <begin position="20"/>
        <end position="47"/>
    </location>
</feature>
<proteinExistence type="predicted"/>
<evidence type="ECO:0000256" key="1">
    <source>
        <dbReference type="SAM" id="MobiDB-lite"/>
    </source>
</evidence>